<dbReference type="AlphaFoldDB" id="A0A7H0H5R0"/>
<name>A0A7H0H5R0_9ACTN</name>
<reference evidence="1 2" key="1">
    <citation type="submission" date="2020-08" db="EMBL/GenBank/DDBJ databases">
        <title>Genome sequence of Tessaracoccus defluvii JCM 17540T.</title>
        <authorList>
            <person name="Hyun D.-W."/>
            <person name="Bae J.-W."/>
        </authorList>
    </citation>
    <scope>NUCLEOTIDE SEQUENCE [LARGE SCALE GENOMIC DNA]</scope>
    <source>
        <strain evidence="1 2">JCM 17540</strain>
    </source>
</reference>
<gene>
    <name evidence="1" type="ORF">H9L22_17510</name>
</gene>
<keyword evidence="2" id="KW-1185">Reference proteome</keyword>
<dbReference type="EMBL" id="CP060789">
    <property type="protein sequence ID" value="QNP55876.1"/>
    <property type="molecule type" value="Genomic_DNA"/>
</dbReference>
<dbReference type="Proteomes" id="UP000516117">
    <property type="component" value="Chromosome"/>
</dbReference>
<evidence type="ECO:0000313" key="2">
    <source>
        <dbReference type="Proteomes" id="UP000516117"/>
    </source>
</evidence>
<protein>
    <submittedName>
        <fullName evidence="1">Uncharacterized protein</fullName>
    </submittedName>
</protein>
<organism evidence="1 2">
    <name type="scientific">Tessaracoccus defluvii</name>
    <dbReference type="NCBI Taxonomy" id="1285901"/>
    <lineage>
        <taxon>Bacteria</taxon>
        <taxon>Bacillati</taxon>
        <taxon>Actinomycetota</taxon>
        <taxon>Actinomycetes</taxon>
        <taxon>Propionibacteriales</taxon>
        <taxon>Propionibacteriaceae</taxon>
        <taxon>Tessaracoccus</taxon>
    </lineage>
</organism>
<accession>A0A7H0H5R0</accession>
<sequence>MTDVTVDLLIHAEDRELALDGDAAQDLFEPPDPARLAAELQDMADKRSQVAAEAAALRLG</sequence>
<evidence type="ECO:0000313" key="1">
    <source>
        <dbReference type="EMBL" id="QNP55876.1"/>
    </source>
</evidence>
<dbReference type="RefSeq" id="WP_187720998.1">
    <property type="nucleotide sequence ID" value="NZ_BAABBL010000017.1"/>
</dbReference>
<proteinExistence type="predicted"/>
<dbReference type="KEGG" id="tdf:H9L22_17510"/>